<accession>A0A6G4WWS1</accession>
<dbReference type="EMBL" id="JAAKZZ010000125">
    <property type="protein sequence ID" value="NGO69558.1"/>
    <property type="molecule type" value="Genomic_DNA"/>
</dbReference>
<dbReference type="Gene3D" id="3.10.450.50">
    <property type="match status" value="1"/>
</dbReference>
<dbReference type="SUPFAM" id="SSF54427">
    <property type="entry name" value="NTF2-like"/>
    <property type="match status" value="1"/>
</dbReference>
<organism evidence="1 2">
    <name type="scientific">Streptomyces boncukensis</name>
    <dbReference type="NCBI Taxonomy" id="2711219"/>
    <lineage>
        <taxon>Bacteria</taxon>
        <taxon>Bacillati</taxon>
        <taxon>Actinomycetota</taxon>
        <taxon>Actinomycetes</taxon>
        <taxon>Kitasatosporales</taxon>
        <taxon>Streptomycetaceae</taxon>
        <taxon>Streptomyces</taxon>
    </lineage>
</organism>
<protein>
    <submittedName>
        <fullName evidence="1">Nuclear transport factor 2 family protein</fullName>
    </submittedName>
</protein>
<dbReference type="Proteomes" id="UP000477722">
    <property type="component" value="Unassembled WGS sequence"/>
</dbReference>
<evidence type="ECO:0000313" key="2">
    <source>
        <dbReference type="Proteomes" id="UP000477722"/>
    </source>
</evidence>
<sequence>MSTPREPSHPAVRAFVAAVNSGDRQAFRAALTADATMSDVEVEHDLAEWSEREIFSSDARMEVVSESADGLSLTARYHNDVWGDIDTAWTFTATGDGRISRFETGPA</sequence>
<comment type="caution">
    <text evidence="1">The sequence shown here is derived from an EMBL/GenBank/DDBJ whole genome shotgun (WGS) entry which is preliminary data.</text>
</comment>
<reference evidence="1 2" key="1">
    <citation type="submission" date="2020-02" db="EMBL/GenBank/DDBJ databases">
        <title>Whole-genome analyses of novel actinobacteria.</title>
        <authorList>
            <person name="Sahin N."/>
            <person name="Tatar D."/>
        </authorList>
    </citation>
    <scope>NUCLEOTIDE SEQUENCE [LARGE SCALE GENOMIC DNA]</scope>
    <source>
        <strain evidence="1 2">SB3404</strain>
    </source>
</reference>
<gene>
    <name evidence="1" type="ORF">G5C65_14580</name>
</gene>
<name>A0A6G4WWS1_9ACTN</name>
<dbReference type="RefSeq" id="WP_165299243.1">
    <property type="nucleotide sequence ID" value="NZ_JAAKZZ010000125.1"/>
</dbReference>
<keyword evidence="2" id="KW-1185">Reference proteome</keyword>
<evidence type="ECO:0000313" key="1">
    <source>
        <dbReference type="EMBL" id="NGO69558.1"/>
    </source>
</evidence>
<proteinExistence type="predicted"/>
<dbReference type="InterPro" id="IPR032710">
    <property type="entry name" value="NTF2-like_dom_sf"/>
</dbReference>
<dbReference type="AlphaFoldDB" id="A0A6G4WWS1"/>